<comment type="caution">
    <text evidence="1">The sequence shown here is derived from an EMBL/GenBank/DDBJ whole genome shotgun (WGS) entry which is preliminary data.</text>
</comment>
<accession>A0ABT3TIT1</accession>
<proteinExistence type="predicted"/>
<sequence>MESDNSLRVCSMLLIVFLLNSCATPSKLSPEDLKSLSPNEGIAIGSLIIRGGDDPFGRTEWKLIAKNDNDSGMFPDEYSVIANRDGEEKIFALSMPAGSYTFFVLSQSGFGYSAKKKIELSFSVQPNKPVYIGRIVVEFPPGLITIYTNIRYKVDIAQGDIAERVKSSYGIDLVETNSSIVSSGSTRPTAYQFSSQWVSITSGGMMAFPGTGPALALNLANGSSTPLDVTVFFKAPDHKQQCEVTKQIGSNSSTFFQCPQTSIATNTDYPISITIHALGESGKKKLVETTSTKFNFSKKDAEAFEQLRKALQQ</sequence>
<organism evidence="1 2">
    <name type="scientific">Candidatus Litorirhabdus singularis</name>
    <dbReference type="NCBI Taxonomy" id="2518993"/>
    <lineage>
        <taxon>Bacteria</taxon>
        <taxon>Pseudomonadati</taxon>
        <taxon>Pseudomonadota</taxon>
        <taxon>Gammaproteobacteria</taxon>
        <taxon>Cellvibrionales</taxon>
        <taxon>Halieaceae</taxon>
        <taxon>Candidatus Litorirhabdus</taxon>
    </lineage>
</organism>
<protein>
    <submittedName>
        <fullName evidence="1">Uncharacterized protein</fullName>
    </submittedName>
</protein>
<evidence type="ECO:0000313" key="2">
    <source>
        <dbReference type="Proteomes" id="UP001143362"/>
    </source>
</evidence>
<dbReference type="EMBL" id="SHNN01000003">
    <property type="protein sequence ID" value="MCX2982242.1"/>
    <property type="molecule type" value="Genomic_DNA"/>
</dbReference>
<gene>
    <name evidence="1" type="ORF">EYC98_15375</name>
</gene>
<name>A0ABT3TIT1_9GAMM</name>
<dbReference type="Proteomes" id="UP001143362">
    <property type="component" value="Unassembled WGS sequence"/>
</dbReference>
<evidence type="ECO:0000313" key="1">
    <source>
        <dbReference type="EMBL" id="MCX2982242.1"/>
    </source>
</evidence>
<reference evidence="1" key="1">
    <citation type="submission" date="2019-02" db="EMBL/GenBank/DDBJ databases">
        <authorList>
            <person name="Li S.-H."/>
        </authorList>
    </citation>
    <scope>NUCLEOTIDE SEQUENCE</scope>
    <source>
        <strain evidence="1">IMCC14734</strain>
    </source>
</reference>
<keyword evidence="2" id="KW-1185">Reference proteome</keyword>
<dbReference type="RefSeq" id="WP_279246267.1">
    <property type="nucleotide sequence ID" value="NZ_SHNN01000003.1"/>
</dbReference>